<keyword evidence="3" id="KW-1185">Reference proteome</keyword>
<evidence type="ECO:0000256" key="1">
    <source>
        <dbReference type="SAM" id="Phobius"/>
    </source>
</evidence>
<accession>A0A2V1HX13</accession>
<sequence>MTATVTGTRVPAQSKKSSGRRRFVAFGLAGVVVAAGVAGAVVTSSAYFTDEKTVTTNTVSTNSISIALNNERTTSALTTFAITNLAPYTTADLAAYKPVMKVFNVKNSGTGDFNWTGDIDTFVLTKTDGSALPGTTGGGSPSSTDAQANIYVQFGTPTAFDGNGVPTAVTWETARTLADSQTSTNKEIAQTSLTAGTTVNKVVRFYMDSAVSNNYQNVKLSYTLRVNAEQPH</sequence>
<comment type="caution">
    <text evidence="2">The sequence shown here is derived from an EMBL/GenBank/DDBJ whole genome shotgun (WGS) entry which is preliminary data.</text>
</comment>
<keyword evidence="1" id="KW-0812">Transmembrane</keyword>
<evidence type="ECO:0000313" key="2">
    <source>
        <dbReference type="EMBL" id="PVZ95117.1"/>
    </source>
</evidence>
<gene>
    <name evidence="2" type="ORF">DDQ50_00870</name>
</gene>
<dbReference type="EMBL" id="QEOP01000001">
    <property type="protein sequence ID" value="PVZ95117.1"/>
    <property type="molecule type" value="Genomic_DNA"/>
</dbReference>
<protein>
    <recommendedName>
        <fullName evidence="4">Camelysin metallo-endopeptidase</fullName>
    </recommendedName>
</protein>
<keyword evidence="1" id="KW-1133">Transmembrane helix</keyword>
<evidence type="ECO:0008006" key="4">
    <source>
        <dbReference type="Google" id="ProtNLM"/>
    </source>
</evidence>
<dbReference type="RefSeq" id="WP_116754855.1">
    <property type="nucleotide sequence ID" value="NZ_JBHUEX010000001.1"/>
</dbReference>
<organism evidence="2 3">
    <name type="scientific">Amnibacterium flavum</name>
    <dbReference type="NCBI Taxonomy" id="2173173"/>
    <lineage>
        <taxon>Bacteria</taxon>
        <taxon>Bacillati</taxon>
        <taxon>Actinomycetota</taxon>
        <taxon>Actinomycetes</taxon>
        <taxon>Micrococcales</taxon>
        <taxon>Microbacteriaceae</taxon>
        <taxon>Amnibacterium</taxon>
    </lineage>
</organism>
<dbReference type="Proteomes" id="UP000244893">
    <property type="component" value="Unassembled WGS sequence"/>
</dbReference>
<reference evidence="2 3" key="1">
    <citation type="submission" date="2018-05" db="EMBL/GenBank/DDBJ databases">
        <title>Amnibacterium sp. M8JJ-5, whole genome shotgun sequence.</title>
        <authorList>
            <person name="Tuo L."/>
        </authorList>
    </citation>
    <scope>NUCLEOTIDE SEQUENCE [LARGE SCALE GENOMIC DNA]</scope>
    <source>
        <strain evidence="2 3">M8JJ-5</strain>
    </source>
</reference>
<proteinExistence type="predicted"/>
<keyword evidence="1" id="KW-0472">Membrane</keyword>
<evidence type="ECO:0000313" key="3">
    <source>
        <dbReference type="Proteomes" id="UP000244893"/>
    </source>
</evidence>
<dbReference type="AlphaFoldDB" id="A0A2V1HX13"/>
<name>A0A2V1HX13_9MICO</name>
<feature type="transmembrane region" description="Helical" evidence="1">
    <location>
        <begin position="23"/>
        <end position="48"/>
    </location>
</feature>